<feature type="compositionally biased region" description="Low complexity" evidence="1">
    <location>
        <begin position="1171"/>
        <end position="1200"/>
    </location>
</feature>
<feature type="domain" description="EF-hand" evidence="4">
    <location>
        <begin position="46"/>
        <end position="81"/>
    </location>
</feature>
<evidence type="ECO:0000313" key="5">
    <source>
        <dbReference type="EMBL" id="PWN93289.1"/>
    </source>
</evidence>
<feature type="region of interest" description="Disordered" evidence="1">
    <location>
        <begin position="576"/>
        <end position="595"/>
    </location>
</feature>
<feature type="compositionally biased region" description="Low complexity" evidence="1">
    <location>
        <begin position="484"/>
        <end position="496"/>
    </location>
</feature>
<evidence type="ECO:0000259" key="3">
    <source>
        <dbReference type="PROSITE" id="PS50031"/>
    </source>
</evidence>
<feature type="compositionally biased region" description="Low complexity" evidence="1">
    <location>
        <begin position="988"/>
        <end position="997"/>
    </location>
</feature>
<dbReference type="PROSITE" id="PS50031">
    <property type="entry name" value="EH"/>
    <property type="match status" value="3"/>
</dbReference>
<feature type="compositionally biased region" description="Polar residues" evidence="1">
    <location>
        <begin position="108"/>
        <end position="123"/>
    </location>
</feature>
<feature type="compositionally biased region" description="Low complexity" evidence="1">
    <location>
        <begin position="683"/>
        <end position="701"/>
    </location>
</feature>
<dbReference type="GO" id="GO:0005886">
    <property type="term" value="C:plasma membrane"/>
    <property type="evidence" value="ECO:0007669"/>
    <property type="project" value="TreeGrafter"/>
</dbReference>
<protein>
    <recommendedName>
        <fullName evidence="7">EF-hand</fullName>
    </recommendedName>
</protein>
<feature type="region of interest" description="Disordered" evidence="1">
    <location>
        <begin position="473"/>
        <end position="503"/>
    </location>
</feature>
<dbReference type="InterPro" id="IPR015940">
    <property type="entry name" value="UBA"/>
</dbReference>
<reference evidence="5 6" key="1">
    <citation type="journal article" date="2018" name="Mol. Biol. Evol.">
        <title>Broad Genomic Sampling Reveals a Smut Pathogenic Ancestry of the Fungal Clade Ustilaginomycotina.</title>
        <authorList>
            <person name="Kijpornyongpan T."/>
            <person name="Mondo S.J."/>
            <person name="Barry K."/>
            <person name="Sandor L."/>
            <person name="Lee J."/>
            <person name="Lipzen A."/>
            <person name="Pangilinan J."/>
            <person name="LaButti K."/>
            <person name="Hainaut M."/>
            <person name="Henrissat B."/>
            <person name="Grigoriev I.V."/>
            <person name="Spatafora J.W."/>
            <person name="Aime M.C."/>
        </authorList>
    </citation>
    <scope>NUCLEOTIDE SEQUENCE [LARGE SCALE GENOMIC DNA]</scope>
    <source>
        <strain evidence="5 6">MCA 4198</strain>
    </source>
</reference>
<dbReference type="GO" id="GO:0006897">
    <property type="term" value="P:endocytosis"/>
    <property type="evidence" value="ECO:0007669"/>
    <property type="project" value="TreeGrafter"/>
</dbReference>
<feature type="compositionally biased region" description="Low complexity" evidence="1">
    <location>
        <begin position="1070"/>
        <end position="1081"/>
    </location>
</feature>
<feature type="compositionally biased region" description="Low complexity" evidence="1">
    <location>
        <begin position="1305"/>
        <end position="1333"/>
    </location>
</feature>
<dbReference type="SUPFAM" id="SSF47473">
    <property type="entry name" value="EF-hand"/>
    <property type="match status" value="3"/>
</dbReference>
<dbReference type="Pfam" id="PF00627">
    <property type="entry name" value="UBA"/>
    <property type="match status" value="1"/>
</dbReference>
<evidence type="ECO:0000259" key="4">
    <source>
        <dbReference type="PROSITE" id="PS50222"/>
    </source>
</evidence>
<feature type="compositionally biased region" description="Basic and acidic residues" evidence="1">
    <location>
        <begin position="911"/>
        <end position="924"/>
    </location>
</feature>
<dbReference type="OrthoDB" id="524326at2759"/>
<feature type="region of interest" description="Disordered" evidence="1">
    <location>
        <begin position="653"/>
        <end position="736"/>
    </location>
</feature>
<feature type="region of interest" description="Disordered" evidence="1">
    <location>
        <begin position="779"/>
        <end position="820"/>
    </location>
</feature>
<dbReference type="PROSITE" id="PS50030">
    <property type="entry name" value="UBA"/>
    <property type="match status" value="1"/>
</dbReference>
<dbReference type="Gene3D" id="1.10.8.10">
    <property type="entry name" value="DNA helicase RuvA subunit, C-terminal domain"/>
    <property type="match status" value="1"/>
</dbReference>
<feature type="region of interest" description="Disordered" evidence="1">
    <location>
        <begin position="108"/>
        <end position="138"/>
    </location>
</feature>
<feature type="compositionally biased region" description="Low complexity" evidence="1">
    <location>
        <begin position="124"/>
        <end position="138"/>
    </location>
</feature>
<feature type="domain" description="EH" evidence="3">
    <location>
        <begin position="144"/>
        <end position="234"/>
    </location>
</feature>
<dbReference type="GO" id="GO:0005509">
    <property type="term" value="F:calcium ion binding"/>
    <property type="evidence" value="ECO:0007669"/>
    <property type="project" value="InterPro"/>
</dbReference>
<dbReference type="GO" id="GO:0016197">
    <property type="term" value="P:endosomal transport"/>
    <property type="evidence" value="ECO:0007669"/>
    <property type="project" value="TreeGrafter"/>
</dbReference>
<evidence type="ECO:0000256" key="1">
    <source>
        <dbReference type="SAM" id="MobiDB-lite"/>
    </source>
</evidence>
<evidence type="ECO:0008006" key="7">
    <source>
        <dbReference type="Google" id="ProtNLM"/>
    </source>
</evidence>
<dbReference type="CDD" id="cd00052">
    <property type="entry name" value="EH"/>
    <property type="match status" value="3"/>
</dbReference>
<organism evidence="5 6">
    <name type="scientific">Acaromyces ingoldii</name>
    <dbReference type="NCBI Taxonomy" id="215250"/>
    <lineage>
        <taxon>Eukaryota</taxon>
        <taxon>Fungi</taxon>
        <taxon>Dikarya</taxon>
        <taxon>Basidiomycota</taxon>
        <taxon>Ustilaginomycotina</taxon>
        <taxon>Exobasidiomycetes</taxon>
        <taxon>Exobasidiales</taxon>
        <taxon>Cryptobasidiaceae</taxon>
        <taxon>Acaromyces</taxon>
    </lineage>
</organism>
<feature type="domain" description="EF-hand" evidence="4">
    <location>
        <begin position="348"/>
        <end position="383"/>
    </location>
</feature>
<feature type="compositionally biased region" description="Basic and acidic residues" evidence="1">
    <location>
        <begin position="585"/>
        <end position="595"/>
    </location>
</feature>
<feature type="compositionally biased region" description="Low complexity" evidence="1">
    <location>
        <begin position="720"/>
        <end position="736"/>
    </location>
</feature>
<dbReference type="PANTHER" id="PTHR11216:SF170">
    <property type="entry name" value="DYNAMIN ASSOCIATED PROTEIN 160, ISOFORM D"/>
    <property type="match status" value="1"/>
</dbReference>
<dbReference type="InterPro" id="IPR002048">
    <property type="entry name" value="EF_hand_dom"/>
</dbReference>
<dbReference type="GeneID" id="37042362"/>
<feature type="domain" description="EH" evidence="3">
    <location>
        <begin position="13"/>
        <end position="99"/>
    </location>
</feature>
<sequence>MASSGPISLTPAERLAYAHLFALADPQNTGMVQGSSAVSFFALSSLPSPVLGTIWALADSDNNGFLGPAQFSAALRLIGHAQSGAVVTEELLSKPGPLPKFKGIAIPGQQQAPSRSGSTITPQTTGTGVGANAAAGANEIKPEDRARYTRIFASAGPQNGLLDGEKAKDIFVKSQLPFDKLGAIWNLADTKARGKLDLTDFIVGMHFIQSTMNGSLSSIPAALPADLYEKAAGAAPASISPTPTGLPPSSPLRTQNTGGSSTFLPRQMTGGGFAGMPGSPLRSPPPPTSAAAAATPLQAQRTGAGAGAWAVSPADKAKADRFFDGLDQEHKGVLEGQAAVPFFMQSGLGEATLAHIWDLSDVTQSGSLTRDEFAVAMHLINLKLTGSDLPQELPASLVPPGLRGTSLPQAVNPAETDTQRDLFSLIDDDDANNLPVSTASAFATPASKAVASTPAPAAPAAASAFKSGPFDDDFLATSSSEPQAASSAVGTAGAGAMPSRSLDAGAELGNSRLALDSTQRSLTTLETKRSELQKSVEDNDQNIGDIKARLESVKLRHQTETEAVKSLTERQAAQAAELSELRQTSVRDESELSRLRGEKDELEQALMRDREEVREMKKQASETQRQRDALAAEVEKLRKDARMQRGLVAIGKKQLSQAESDMEKTRQQLEEVKSGKFEHEPEAAAAAAAATSDTTTTAPATAKEEAAGGAGPVSREASISSPAHAHQAVASPAASVRSTNPFDRLGGGAGVAAGAGAGAAAVGAATVAGAAAIHHHAVATDEKEDEDPFGVSKQSSSQQTPAPPAAAAFDDNFGNDFQPQESNAFAAAPAPAQSNVNQAFDDAFADLDKDDEVAAKDEAGPVEVGQTDATPQADESHPTTTTTAFVDERSSTTEPAHVAAPTADEVTSDADVIKVDKGKAAVRDADEDSYEDSSDEEEGPEDVDGGAHTTASKAPTSDVADNEDTAAAAAAAAVGGVAAGGLAASALPSATTTTQAADRFPEINDDDLEPATDATETLAPPSSHLDTSSAPGPVPLSAQATGDTDAAFHDAPTGETPSTADFGTVGMGHAAQALSASALSPAHERFTTAVDDSTASPATKTRRAPPPAPSRGSTLSTTSAALSPLATSVAPGPVPAPALATSTAPDAAPASTLDDFDAAFEDLGPATSTVGGTAPISASAAPGASANGGSTSFDDAFGNGDADDFDFVPKFQQPPSSAFGSHQAQGSSANDAFDQAFGTSSAPQSGGFDGFDGAFAPPTASSQPPQPPPRQQPQQHPSATASQGSAFSFEDAFAPASTPPSLTMPGGASAAPVASNNASAATKATTPALADDAGPVKQLCGMGFSRESVIKALEKSNYRTEKALERLLAQTA</sequence>
<dbReference type="SMART" id="SM00027">
    <property type="entry name" value="EH"/>
    <property type="match status" value="3"/>
</dbReference>
<feature type="region of interest" description="Disordered" evidence="1">
    <location>
        <begin position="854"/>
        <end position="964"/>
    </location>
</feature>
<feature type="domain" description="UBA" evidence="2">
    <location>
        <begin position="1329"/>
        <end position="1370"/>
    </location>
</feature>
<evidence type="ECO:0000259" key="2">
    <source>
        <dbReference type="PROSITE" id="PS50030"/>
    </source>
</evidence>
<feature type="domain" description="EH" evidence="3">
    <location>
        <begin position="315"/>
        <end position="404"/>
    </location>
</feature>
<dbReference type="InterPro" id="IPR000261">
    <property type="entry name" value="EH_dom"/>
</dbReference>
<feature type="compositionally biased region" description="Low complexity" evidence="1">
    <location>
        <begin position="289"/>
        <end position="301"/>
    </location>
</feature>
<dbReference type="SMART" id="SM00054">
    <property type="entry name" value="EFh"/>
    <property type="match status" value="3"/>
</dbReference>
<dbReference type="SMART" id="SM00165">
    <property type="entry name" value="UBA"/>
    <property type="match status" value="1"/>
</dbReference>
<dbReference type="SUPFAM" id="SSF46934">
    <property type="entry name" value="UBA-like"/>
    <property type="match status" value="1"/>
</dbReference>
<feature type="compositionally biased region" description="Acidic residues" evidence="1">
    <location>
        <begin position="925"/>
        <end position="944"/>
    </location>
</feature>
<dbReference type="Gene3D" id="1.10.238.10">
    <property type="entry name" value="EF-hand"/>
    <property type="match status" value="3"/>
</dbReference>
<feature type="region of interest" description="Disordered" evidence="1">
    <location>
        <begin position="236"/>
        <end position="310"/>
    </location>
</feature>
<feature type="compositionally biased region" description="Polar residues" evidence="1">
    <location>
        <begin position="253"/>
        <end position="264"/>
    </location>
</feature>
<feature type="compositionally biased region" description="Low complexity" evidence="1">
    <location>
        <begin position="794"/>
        <end position="808"/>
    </location>
</feature>
<dbReference type="EMBL" id="KZ819634">
    <property type="protein sequence ID" value="PWN93289.1"/>
    <property type="molecule type" value="Genomic_DNA"/>
</dbReference>
<dbReference type="STRING" id="215250.A0A316YVJ7"/>
<dbReference type="GO" id="GO:0005737">
    <property type="term" value="C:cytoplasm"/>
    <property type="evidence" value="ECO:0007669"/>
    <property type="project" value="TreeGrafter"/>
</dbReference>
<dbReference type="PANTHER" id="PTHR11216">
    <property type="entry name" value="EH DOMAIN"/>
    <property type="match status" value="1"/>
</dbReference>
<feature type="region of interest" description="Disordered" evidence="1">
    <location>
        <begin position="988"/>
        <end position="1335"/>
    </location>
</feature>
<dbReference type="RefSeq" id="XP_025380487.1">
    <property type="nucleotide sequence ID" value="XM_025520446.1"/>
</dbReference>
<feature type="compositionally biased region" description="Low complexity" evidence="1">
    <location>
        <begin position="1110"/>
        <end position="1153"/>
    </location>
</feature>
<accession>A0A316YVJ7</accession>
<evidence type="ECO:0000313" key="6">
    <source>
        <dbReference type="Proteomes" id="UP000245768"/>
    </source>
</evidence>
<dbReference type="InterPro" id="IPR011992">
    <property type="entry name" value="EF-hand-dom_pair"/>
</dbReference>
<dbReference type="InParanoid" id="A0A316YVJ7"/>
<dbReference type="InterPro" id="IPR009060">
    <property type="entry name" value="UBA-like_sf"/>
</dbReference>
<dbReference type="PROSITE" id="PS50222">
    <property type="entry name" value="EF_HAND_2"/>
    <property type="match status" value="2"/>
</dbReference>
<gene>
    <name evidence="5" type="ORF">FA10DRAFT_263955</name>
</gene>
<proteinExistence type="predicted"/>
<feature type="compositionally biased region" description="Basic and acidic residues" evidence="1">
    <location>
        <begin position="661"/>
        <end position="682"/>
    </location>
</feature>
<dbReference type="Proteomes" id="UP000245768">
    <property type="component" value="Unassembled WGS sequence"/>
</dbReference>
<keyword evidence="6" id="KW-1185">Reference proteome</keyword>
<dbReference type="Pfam" id="PF12763">
    <property type="entry name" value="EH"/>
    <property type="match status" value="3"/>
</dbReference>
<feature type="compositionally biased region" description="Low complexity" evidence="1">
    <location>
        <begin position="1251"/>
        <end position="1263"/>
    </location>
</feature>
<feature type="compositionally biased region" description="Polar residues" evidence="1">
    <location>
        <begin position="1213"/>
        <end position="1230"/>
    </location>
</feature>
<name>A0A316YVJ7_9BASI</name>